<dbReference type="EMBL" id="MU266712">
    <property type="protein sequence ID" value="KAH7918956.1"/>
    <property type="molecule type" value="Genomic_DNA"/>
</dbReference>
<proteinExistence type="predicted"/>
<protein>
    <submittedName>
        <fullName evidence="1">Uncharacterized protein</fullName>
    </submittedName>
</protein>
<evidence type="ECO:0000313" key="2">
    <source>
        <dbReference type="Proteomes" id="UP000790709"/>
    </source>
</evidence>
<keyword evidence="2" id="KW-1185">Reference proteome</keyword>
<gene>
    <name evidence="1" type="ORF">BV22DRAFT_1134211</name>
</gene>
<sequence length="320" mass="36207">MLVSASLDTNHWTQIPFPSSDVIIIQFSSPYGKFTLFNIYNNGTSRNTLTALERFLLTHIQTIRPSADDYMIWLGDFSRHHPLWDEERNGHLFTNAALTEAEVLIDLLADYRMVQLPPKDTPTLQATSTCNWTRPDNVFGSENINACVIQCGTNPALRGLRMDHVPILTVLSLPTPTTSKVSSPNYQETNWEKFNEILLTKLALLPPPCPLLAEGGFQPAMVNLAKAIVDTVVEAVPISKPNPHSKRWWTYDLMKLRREKNKLSHMSCKMRAFPDHPCHEQHHCHIPNSHAPPYTIPVSTRMFSASLRSLRLTIVGLSDF</sequence>
<dbReference type="Proteomes" id="UP000790709">
    <property type="component" value="Unassembled WGS sequence"/>
</dbReference>
<reference evidence="1" key="1">
    <citation type="journal article" date="2021" name="New Phytol.">
        <title>Evolutionary innovations through gain and loss of genes in the ectomycorrhizal Boletales.</title>
        <authorList>
            <person name="Wu G."/>
            <person name="Miyauchi S."/>
            <person name="Morin E."/>
            <person name="Kuo A."/>
            <person name="Drula E."/>
            <person name="Varga T."/>
            <person name="Kohler A."/>
            <person name="Feng B."/>
            <person name="Cao Y."/>
            <person name="Lipzen A."/>
            <person name="Daum C."/>
            <person name="Hundley H."/>
            <person name="Pangilinan J."/>
            <person name="Johnson J."/>
            <person name="Barry K."/>
            <person name="LaButti K."/>
            <person name="Ng V."/>
            <person name="Ahrendt S."/>
            <person name="Min B."/>
            <person name="Choi I.G."/>
            <person name="Park H."/>
            <person name="Plett J.M."/>
            <person name="Magnuson J."/>
            <person name="Spatafora J.W."/>
            <person name="Nagy L.G."/>
            <person name="Henrissat B."/>
            <person name="Grigoriev I.V."/>
            <person name="Yang Z.L."/>
            <person name="Xu J."/>
            <person name="Martin F.M."/>
        </authorList>
    </citation>
    <scope>NUCLEOTIDE SEQUENCE</scope>
    <source>
        <strain evidence="1">KUC20120723A-06</strain>
    </source>
</reference>
<organism evidence="1 2">
    <name type="scientific">Leucogyrophana mollusca</name>
    <dbReference type="NCBI Taxonomy" id="85980"/>
    <lineage>
        <taxon>Eukaryota</taxon>
        <taxon>Fungi</taxon>
        <taxon>Dikarya</taxon>
        <taxon>Basidiomycota</taxon>
        <taxon>Agaricomycotina</taxon>
        <taxon>Agaricomycetes</taxon>
        <taxon>Agaricomycetidae</taxon>
        <taxon>Boletales</taxon>
        <taxon>Boletales incertae sedis</taxon>
        <taxon>Leucogyrophana</taxon>
    </lineage>
</organism>
<evidence type="ECO:0000313" key="1">
    <source>
        <dbReference type="EMBL" id="KAH7918956.1"/>
    </source>
</evidence>
<name>A0ACB8AZV7_9AGAM</name>
<comment type="caution">
    <text evidence="1">The sequence shown here is derived from an EMBL/GenBank/DDBJ whole genome shotgun (WGS) entry which is preliminary data.</text>
</comment>
<accession>A0ACB8AZV7</accession>